<dbReference type="Pfam" id="PF00201">
    <property type="entry name" value="UDPGT"/>
    <property type="match status" value="1"/>
</dbReference>
<dbReference type="PROSITE" id="PS00375">
    <property type="entry name" value="UDPGT"/>
    <property type="match status" value="1"/>
</dbReference>
<comment type="caution">
    <text evidence="5">The sequence shown here is derived from an EMBL/GenBank/DDBJ whole genome shotgun (WGS) entry which is preliminary data.</text>
</comment>
<evidence type="ECO:0000313" key="6">
    <source>
        <dbReference type="Proteomes" id="UP000822688"/>
    </source>
</evidence>
<dbReference type="InterPro" id="IPR002213">
    <property type="entry name" value="UDP_glucos_trans"/>
</dbReference>
<dbReference type="PANTHER" id="PTHR11926">
    <property type="entry name" value="GLUCOSYL/GLUCURONOSYL TRANSFERASES"/>
    <property type="match status" value="1"/>
</dbReference>
<evidence type="ECO:0000313" key="5">
    <source>
        <dbReference type="EMBL" id="KAG0576835.1"/>
    </source>
</evidence>
<dbReference type="AlphaFoldDB" id="A0A8T0I1Q3"/>
<proteinExistence type="inferred from homology"/>
<name>A0A8T0I1Q3_CERPU</name>
<dbReference type="EC" id="2.4.1.-" evidence="4"/>
<accession>A0A8T0I1Q3</accession>
<evidence type="ECO:0000256" key="3">
    <source>
        <dbReference type="RuleBase" id="RU003718"/>
    </source>
</evidence>
<dbReference type="GO" id="GO:0008194">
    <property type="term" value="F:UDP-glycosyltransferase activity"/>
    <property type="evidence" value="ECO:0007669"/>
    <property type="project" value="InterPro"/>
</dbReference>
<dbReference type="SUPFAM" id="SSF53756">
    <property type="entry name" value="UDP-Glycosyltransferase/glycogen phosphorylase"/>
    <property type="match status" value="1"/>
</dbReference>
<keyword evidence="3" id="KW-0328">Glycosyltransferase</keyword>
<reference evidence="5" key="1">
    <citation type="submission" date="2020-06" db="EMBL/GenBank/DDBJ databases">
        <title>WGS assembly of Ceratodon purpureus strain R40.</title>
        <authorList>
            <person name="Carey S.B."/>
            <person name="Jenkins J."/>
            <person name="Shu S."/>
            <person name="Lovell J.T."/>
            <person name="Sreedasyam A."/>
            <person name="Maumus F."/>
            <person name="Tiley G.P."/>
            <person name="Fernandez-Pozo N."/>
            <person name="Barry K."/>
            <person name="Chen C."/>
            <person name="Wang M."/>
            <person name="Lipzen A."/>
            <person name="Daum C."/>
            <person name="Saski C.A."/>
            <person name="Payton A.C."/>
            <person name="Mcbreen J.C."/>
            <person name="Conrad R.E."/>
            <person name="Kollar L.M."/>
            <person name="Olsson S."/>
            <person name="Huttunen S."/>
            <person name="Landis J.B."/>
            <person name="Wickett N.J."/>
            <person name="Johnson M.G."/>
            <person name="Rensing S.A."/>
            <person name="Grimwood J."/>
            <person name="Schmutz J."/>
            <person name="Mcdaniel S.F."/>
        </authorList>
    </citation>
    <scope>NUCLEOTIDE SEQUENCE</scope>
    <source>
        <strain evidence="5">R40</strain>
    </source>
</reference>
<sequence length="537" mass="58693">MGTREDRNENDDVATALHAVVIPLPAQGHIAPAILLAKKLVGLGFRITFVNTTPNHEQMMKSRSKALEPEKGIEFVSISDGLPDDHPRERKWTEFSNAILAMGPAFEEFFVNLLRRSPISCVIRDIRFTAVQASATKLGIPVVGIAACPAIALQCALKVPTLLSMGILPLPPPPPNSTPSLHPVAMTLGLPRSEEEAAARQTPLTGVVTGASPTMRVEHMPTHFLTHELVSHWNHNPLLPDCDCLLFNSFSDLEGAVLDAMAEELKLHVLGVGPLSLNSSTTEDGVEEVAIAGAGSFLREEDPVALSWLDGRSPKSVLFVSFGSEATPSMEQAEEFAHGLEMSGHTFLWVIRSDTIDSMCEASKDFGVMFSEFLKQTQNRGLLVSWAPQTAVLSHPSVGAFLTHCGWNSTIESIASGVPMLGWPRYADHTTDCHYITQVWKIGLALESRESPVDRSMIVPREEVDRKVRKMMAHEDETDAEVADIRTNSRKYELASRKAVAQGGSSHSALTKLVKLVESWRTKQEHPFPPSRIECGA</sequence>
<evidence type="ECO:0000256" key="4">
    <source>
        <dbReference type="RuleBase" id="RU362057"/>
    </source>
</evidence>
<dbReference type="InterPro" id="IPR035595">
    <property type="entry name" value="UDP_glycos_trans_CS"/>
</dbReference>
<comment type="similarity">
    <text evidence="1 3">Belongs to the UDP-glycosyltransferase family.</text>
</comment>
<keyword evidence="2 3" id="KW-0808">Transferase</keyword>
<evidence type="ECO:0000256" key="2">
    <source>
        <dbReference type="ARBA" id="ARBA00022679"/>
    </source>
</evidence>
<dbReference type="EMBL" id="CM026425">
    <property type="protein sequence ID" value="KAG0576835.1"/>
    <property type="molecule type" value="Genomic_DNA"/>
</dbReference>
<dbReference type="PANTHER" id="PTHR11926:SF774">
    <property type="entry name" value="UDP-GLYCOSYLTRANSFERASE 85A1-RELATED"/>
    <property type="match status" value="1"/>
</dbReference>
<protein>
    <recommendedName>
        <fullName evidence="4">Glycosyltransferase</fullName>
        <ecNumber evidence="4">2.4.1.-</ecNumber>
    </recommendedName>
</protein>
<evidence type="ECO:0000256" key="1">
    <source>
        <dbReference type="ARBA" id="ARBA00009995"/>
    </source>
</evidence>
<dbReference type="CDD" id="cd03784">
    <property type="entry name" value="GT1_Gtf-like"/>
    <property type="match status" value="1"/>
</dbReference>
<dbReference type="Proteomes" id="UP000822688">
    <property type="component" value="Chromosome 5"/>
</dbReference>
<keyword evidence="6" id="KW-1185">Reference proteome</keyword>
<dbReference type="Gene3D" id="3.40.50.2000">
    <property type="entry name" value="Glycogen Phosphorylase B"/>
    <property type="match status" value="2"/>
</dbReference>
<dbReference type="FunFam" id="3.40.50.2000:FF:000056">
    <property type="entry name" value="Glycosyltransferase"/>
    <property type="match status" value="1"/>
</dbReference>
<gene>
    <name evidence="5" type="ORF">KC19_5G111500</name>
</gene>
<organism evidence="5 6">
    <name type="scientific">Ceratodon purpureus</name>
    <name type="common">Fire moss</name>
    <name type="synonym">Dicranum purpureum</name>
    <dbReference type="NCBI Taxonomy" id="3225"/>
    <lineage>
        <taxon>Eukaryota</taxon>
        <taxon>Viridiplantae</taxon>
        <taxon>Streptophyta</taxon>
        <taxon>Embryophyta</taxon>
        <taxon>Bryophyta</taxon>
        <taxon>Bryophytina</taxon>
        <taxon>Bryopsida</taxon>
        <taxon>Dicranidae</taxon>
        <taxon>Pseudoditrichales</taxon>
        <taxon>Ditrichaceae</taxon>
        <taxon>Ceratodon</taxon>
    </lineage>
</organism>